<accession>A0A4U8UBH7</accession>
<dbReference type="EMBL" id="JRPC02000060">
    <property type="protein sequence ID" value="TLE12995.1"/>
    <property type="molecule type" value="Genomic_DNA"/>
</dbReference>
<dbReference type="Pfam" id="PF10014">
    <property type="entry name" value="2OG-Fe_Oxy_2"/>
    <property type="match status" value="1"/>
</dbReference>
<organism evidence="1 2">
    <name type="scientific">Helicobacter apodemus</name>
    <dbReference type="NCBI Taxonomy" id="135569"/>
    <lineage>
        <taxon>Bacteria</taxon>
        <taxon>Pseudomonadati</taxon>
        <taxon>Campylobacterota</taxon>
        <taxon>Epsilonproteobacteria</taxon>
        <taxon>Campylobacterales</taxon>
        <taxon>Helicobacteraceae</taxon>
        <taxon>Helicobacter</taxon>
    </lineage>
</organism>
<keyword evidence="2" id="KW-1185">Reference proteome</keyword>
<name>A0A4U8UBH7_9HELI</name>
<dbReference type="Proteomes" id="UP000029920">
    <property type="component" value="Unassembled WGS sequence"/>
</dbReference>
<sequence length="137" mass="15526">MPNELFDDNLVEIIKFVFLEIKKFLDFSEAHLIIHHTLIECINGESATNSPEGSHQDGMDYIVSAFVVESQNICGAKSILYLEDKKTKIFQTTLKEGQGILQADKDSFLWHKVTDIQPIHSDLPAFRSSIGFDIEII</sequence>
<evidence type="ECO:0000313" key="1">
    <source>
        <dbReference type="EMBL" id="TLE12995.1"/>
    </source>
</evidence>
<comment type="caution">
    <text evidence="1">The sequence shown here is derived from an EMBL/GenBank/DDBJ whole genome shotgun (WGS) entry which is preliminary data.</text>
</comment>
<proteinExistence type="predicted"/>
<reference evidence="1 2" key="1">
    <citation type="journal article" date="2014" name="Genome Announc.">
        <title>Draft genome sequences of eight enterohepatic helicobacter species isolated from both laboratory and wild rodents.</title>
        <authorList>
            <person name="Sheh A."/>
            <person name="Shen Z."/>
            <person name="Fox J.G."/>
        </authorList>
    </citation>
    <scope>NUCLEOTIDE SEQUENCE [LARGE SCALE GENOMIC DNA]</scope>
    <source>
        <strain evidence="1 2">MIT-03-7007</strain>
    </source>
</reference>
<dbReference type="InterPro" id="IPR018724">
    <property type="entry name" value="2OG-Fe_dioxygenase"/>
</dbReference>
<dbReference type="AlphaFoldDB" id="A0A4U8UBH7"/>
<evidence type="ECO:0000313" key="2">
    <source>
        <dbReference type="Proteomes" id="UP000029920"/>
    </source>
</evidence>
<dbReference type="GO" id="GO:0051213">
    <property type="term" value="F:dioxygenase activity"/>
    <property type="evidence" value="ECO:0007669"/>
    <property type="project" value="InterPro"/>
</dbReference>
<dbReference type="Gene3D" id="2.60.120.620">
    <property type="entry name" value="q2cbj1_9rhob like domain"/>
    <property type="match status" value="1"/>
</dbReference>
<evidence type="ECO:0008006" key="3">
    <source>
        <dbReference type="Google" id="ProtNLM"/>
    </source>
</evidence>
<protein>
    <recommendedName>
        <fullName evidence="3">2OG-Fe dioxygenase family protein</fullName>
    </recommendedName>
</protein>
<gene>
    <name evidence="1" type="ORF">LS72_010340</name>
</gene>